<evidence type="ECO:0000256" key="3">
    <source>
        <dbReference type="ARBA" id="ARBA00022475"/>
    </source>
</evidence>
<reference evidence="9 10" key="1">
    <citation type="submission" date="2019-07" db="EMBL/GenBank/DDBJ databases">
        <authorList>
            <person name="Kim J."/>
        </authorList>
    </citation>
    <scope>NUCLEOTIDE SEQUENCE [LARGE SCALE GENOMIC DNA]</scope>
    <source>
        <strain evidence="9 10">N4</strain>
    </source>
</reference>
<keyword evidence="10" id="KW-1185">Reference proteome</keyword>
<evidence type="ECO:0000256" key="7">
    <source>
        <dbReference type="RuleBase" id="RU363032"/>
    </source>
</evidence>
<keyword evidence="2 7" id="KW-0813">Transport</keyword>
<keyword evidence="6 7" id="KW-0472">Membrane</keyword>
<feature type="domain" description="ABC transmembrane type-1" evidence="8">
    <location>
        <begin position="85"/>
        <end position="276"/>
    </location>
</feature>
<keyword evidence="3" id="KW-1003">Cell membrane</keyword>
<feature type="transmembrane region" description="Helical" evidence="7">
    <location>
        <begin position="197"/>
        <end position="219"/>
    </location>
</feature>
<dbReference type="Pfam" id="PF00528">
    <property type="entry name" value="BPD_transp_1"/>
    <property type="match status" value="1"/>
</dbReference>
<dbReference type="GO" id="GO:0005886">
    <property type="term" value="C:plasma membrane"/>
    <property type="evidence" value="ECO:0007669"/>
    <property type="project" value="UniProtKB-SubCell"/>
</dbReference>
<evidence type="ECO:0000256" key="2">
    <source>
        <dbReference type="ARBA" id="ARBA00022448"/>
    </source>
</evidence>
<dbReference type="PANTHER" id="PTHR43744">
    <property type="entry name" value="ABC TRANSPORTER PERMEASE PROTEIN MG189-RELATED-RELATED"/>
    <property type="match status" value="1"/>
</dbReference>
<proteinExistence type="inferred from homology"/>
<comment type="caution">
    <text evidence="9">The sequence shown here is derived from an EMBL/GenBank/DDBJ whole genome shotgun (WGS) entry which is preliminary data.</text>
</comment>
<dbReference type="Gene3D" id="1.10.3720.10">
    <property type="entry name" value="MetI-like"/>
    <property type="match status" value="1"/>
</dbReference>
<organism evidence="9 10">
    <name type="scientific">Paenibacillus agilis</name>
    <dbReference type="NCBI Taxonomy" id="3020863"/>
    <lineage>
        <taxon>Bacteria</taxon>
        <taxon>Bacillati</taxon>
        <taxon>Bacillota</taxon>
        <taxon>Bacilli</taxon>
        <taxon>Bacillales</taxon>
        <taxon>Paenibacillaceae</taxon>
        <taxon>Paenibacillus</taxon>
    </lineage>
</organism>
<dbReference type="OrthoDB" id="187395at2"/>
<feature type="transmembrane region" description="Helical" evidence="7">
    <location>
        <begin position="89"/>
        <end position="110"/>
    </location>
</feature>
<comment type="subcellular location">
    <subcellularLocation>
        <location evidence="1 7">Cell membrane</location>
        <topology evidence="1 7">Multi-pass membrane protein</topology>
    </subcellularLocation>
</comment>
<evidence type="ECO:0000256" key="4">
    <source>
        <dbReference type="ARBA" id="ARBA00022692"/>
    </source>
</evidence>
<evidence type="ECO:0000313" key="10">
    <source>
        <dbReference type="Proteomes" id="UP000318102"/>
    </source>
</evidence>
<dbReference type="InterPro" id="IPR000515">
    <property type="entry name" value="MetI-like"/>
</dbReference>
<feature type="transmembrane region" description="Helical" evidence="7">
    <location>
        <begin position="25"/>
        <end position="47"/>
    </location>
</feature>
<keyword evidence="4 7" id="KW-0812">Transmembrane</keyword>
<comment type="similarity">
    <text evidence="7">Belongs to the binding-protein-dependent transport system permease family.</text>
</comment>
<evidence type="ECO:0000313" key="9">
    <source>
        <dbReference type="EMBL" id="TVX92722.1"/>
    </source>
</evidence>
<sequence length="291" mass="32563">MNTSMPTLGTGLHKTQRQYKWWRRAIRNILLGFYALVTLYPLFWMFMSAFKTNADFFANPFSLPTTWNWSNFARAWEVSGMGKATMNSLFVTFVSLVLTLFFGALTAYIISRFEFKGRGILYSLLLLGLLIPIHSTLVPLFSMMNMMGIFDTHAALILPYTAFELPIAVFIITAYLANIPKEMEEAALVDGAGYTGIFLRLILPITLPALSTVSILGFLRFWNDFAFALVFINDPNLKTLPLSLSVFADGFTTDYSLTMAALSMASLPTIIVYLMFQEQVMKGMAAGSVKG</sequence>
<dbReference type="InterPro" id="IPR035906">
    <property type="entry name" value="MetI-like_sf"/>
</dbReference>
<evidence type="ECO:0000256" key="1">
    <source>
        <dbReference type="ARBA" id="ARBA00004651"/>
    </source>
</evidence>
<gene>
    <name evidence="9" type="ORF">FPZ44_06460</name>
</gene>
<evidence type="ECO:0000256" key="6">
    <source>
        <dbReference type="ARBA" id="ARBA00023136"/>
    </source>
</evidence>
<dbReference type="GO" id="GO:0055085">
    <property type="term" value="P:transmembrane transport"/>
    <property type="evidence" value="ECO:0007669"/>
    <property type="project" value="InterPro"/>
</dbReference>
<dbReference type="RefSeq" id="WP_144988459.1">
    <property type="nucleotide sequence ID" value="NZ_VNJK01000001.1"/>
</dbReference>
<name>A0A559IYM3_9BACL</name>
<accession>A0A559IYM3</accession>
<feature type="transmembrane region" description="Helical" evidence="7">
    <location>
        <begin position="255"/>
        <end position="276"/>
    </location>
</feature>
<dbReference type="PROSITE" id="PS50928">
    <property type="entry name" value="ABC_TM1"/>
    <property type="match status" value="1"/>
</dbReference>
<dbReference type="SUPFAM" id="SSF161098">
    <property type="entry name" value="MetI-like"/>
    <property type="match status" value="1"/>
</dbReference>
<evidence type="ECO:0000256" key="5">
    <source>
        <dbReference type="ARBA" id="ARBA00022989"/>
    </source>
</evidence>
<feature type="transmembrane region" description="Helical" evidence="7">
    <location>
        <begin position="154"/>
        <end position="177"/>
    </location>
</feature>
<dbReference type="Proteomes" id="UP000318102">
    <property type="component" value="Unassembled WGS sequence"/>
</dbReference>
<dbReference type="CDD" id="cd06261">
    <property type="entry name" value="TM_PBP2"/>
    <property type="match status" value="1"/>
</dbReference>
<dbReference type="AlphaFoldDB" id="A0A559IYM3"/>
<dbReference type="PANTHER" id="PTHR43744:SF12">
    <property type="entry name" value="ABC TRANSPORTER PERMEASE PROTEIN MG189-RELATED"/>
    <property type="match status" value="1"/>
</dbReference>
<keyword evidence="5 7" id="KW-1133">Transmembrane helix</keyword>
<protein>
    <submittedName>
        <fullName evidence="9">Carbohydrate ABC transporter permease</fullName>
    </submittedName>
</protein>
<feature type="transmembrane region" description="Helical" evidence="7">
    <location>
        <begin position="122"/>
        <end position="142"/>
    </location>
</feature>
<dbReference type="EMBL" id="VNJK01000001">
    <property type="protein sequence ID" value="TVX92722.1"/>
    <property type="molecule type" value="Genomic_DNA"/>
</dbReference>
<evidence type="ECO:0000259" key="8">
    <source>
        <dbReference type="PROSITE" id="PS50928"/>
    </source>
</evidence>